<evidence type="ECO:0000256" key="3">
    <source>
        <dbReference type="ARBA" id="ARBA00010821"/>
    </source>
</evidence>
<evidence type="ECO:0000256" key="5">
    <source>
        <dbReference type="ARBA" id="ARBA00023242"/>
    </source>
</evidence>
<dbReference type="GeneID" id="106817050"/>
<evidence type="ECO:0000256" key="2">
    <source>
        <dbReference type="ARBA" id="ARBA00004210"/>
    </source>
</evidence>
<accession>A0ABM1EYB1</accession>
<evidence type="ECO:0000256" key="1">
    <source>
        <dbReference type="ARBA" id="ARBA00004123"/>
    </source>
</evidence>
<evidence type="ECO:0000256" key="6">
    <source>
        <dbReference type="SAM" id="MobiDB-lite"/>
    </source>
</evidence>
<keyword evidence="7" id="KW-1185">Reference proteome</keyword>
<dbReference type="Pfam" id="PF14799">
    <property type="entry name" value="FAM195"/>
    <property type="match status" value="1"/>
</dbReference>
<evidence type="ECO:0000313" key="7">
    <source>
        <dbReference type="Proteomes" id="UP000695022"/>
    </source>
</evidence>
<reference evidence="8" key="1">
    <citation type="submission" date="2025-08" db="UniProtKB">
        <authorList>
            <consortium name="RefSeq"/>
        </authorList>
    </citation>
    <scope>IDENTIFICATION</scope>
</reference>
<evidence type="ECO:0000256" key="4">
    <source>
        <dbReference type="ARBA" id="ARBA00022490"/>
    </source>
</evidence>
<dbReference type="InterPro" id="IPR029428">
    <property type="entry name" value="MCRIP"/>
</dbReference>
<gene>
    <name evidence="8" type="primary">LOC106817050</name>
</gene>
<feature type="region of interest" description="Disordered" evidence="6">
    <location>
        <begin position="1"/>
        <end position="32"/>
    </location>
</feature>
<dbReference type="Proteomes" id="UP000695022">
    <property type="component" value="Unplaced"/>
</dbReference>
<name>A0ABM1EYB1_PRICU</name>
<keyword evidence="5" id="KW-0539">Nucleus</keyword>
<dbReference type="RefSeq" id="XP_014677182.1">
    <property type="nucleotide sequence ID" value="XM_014821696.1"/>
</dbReference>
<sequence length="138" mass="15942">MYTLSGGPSKIASKTRRAPTSPAQTNFDQLSRKGKEEIINMTSPKPVFNGKPRYNNRNHQVSRHHELVAAPHEEMVRYISDAWNKVSKEYEAHRKAGRDLTIVYYQEKVPNPQLNGFEPFDLESWWGNRILKDITQSS</sequence>
<comment type="similarity">
    <text evidence="3">Belongs to the MCRIP family.</text>
</comment>
<keyword evidence="4" id="KW-0963">Cytoplasm</keyword>
<proteinExistence type="inferred from homology"/>
<comment type="subcellular location">
    <subcellularLocation>
        <location evidence="2">Cytoplasm</location>
        <location evidence="2">Stress granule</location>
    </subcellularLocation>
    <subcellularLocation>
        <location evidence="1">Nucleus</location>
    </subcellularLocation>
</comment>
<evidence type="ECO:0000313" key="8">
    <source>
        <dbReference type="RefSeq" id="XP_014677182.1"/>
    </source>
</evidence>
<protein>
    <submittedName>
        <fullName evidence="8">Protein FAM195B-like isoform X1</fullName>
    </submittedName>
</protein>
<organism evidence="7 8">
    <name type="scientific">Priapulus caudatus</name>
    <name type="common">Priapulid worm</name>
    <dbReference type="NCBI Taxonomy" id="37621"/>
    <lineage>
        <taxon>Eukaryota</taxon>
        <taxon>Metazoa</taxon>
        <taxon>Ecdysozoa</taxon>
        <taxon>Scalidophora</taxon>
        <taxon>Priapulida</taxon>
        <taxon>Priapulimorpha</taxon>
        <taxon>Priapulimorphida</taxon>
        <taxon>Priapulidae</taxon>
        <taxon>Priapulus</taxon>
    </lineage>
</organism>